<dbReference type="PROSITE" id="PS50835">
    <property type="entry name" value="IG_LIKE"/>
    <property type="match status" value="1"/>
</dbReference>
<reference evidence="7" key="3">
    <citation type="submission" date="2025-09" db="UniProtKB">
        <authorList>
            <consortium name="Ensembl"/>
        </authorList>
    </citation>
    <scope>IDENTIFICATION</scope>
</reference>
<reference evidence="7" key="1">
    <citation type="submission" date="2019-06" db="EMBL/GenBank/DDBJ databases">
        <authorList>
            <consortium name="Wellcome Sanger Institute Data Sharing"/>
        </authorList>
    </citation>
    <scope>NUCLEOTIDE SEQUENCE [LARGE SCALE GENOMIC DNA]</scope>
</reference>
<dbReference type="SMART" id="SM00408">
    <property type="entry name" value="IGc2"/>
    <property type="match status" value="2"/>
</dbReference>
<feature type="compositionally biased region" description="Pro residues" evidence="5">
    <location>
        <begin position="210"/>
        <end position="220"/>
    </location>
</feature>
<dbReference type="AlphaFoldDB" id="A0A673AN22"/>
<dbReference type="FunFam" id="2.60.40.10:FF:000779">
    <property type="entry name" value="Titin b"/>
    <property type="match status" value="1"/>
</dbReference>
<dbReference type="Ensembl" id="ENSSORT00005031952.1">
    <property type="protein sequence ID" value="ENSSORP00005031085.1"/>
    <property type="gene ID" value="ENSSORG00005014827.1"/>
</dbReference>
<dbReference type="GO" id="GO:0045214">
    <property type="term" value="P:sarcomere organization"/>
    <property type="evidence" value="ECO:0007669"/>
    <property type="project" value="TreeGrafter"/>
</dbReference>
<feature type="domain" description="Ig-like" evidence="6">
    <location>
        <begin position="89"/>
        <end position="177"/>
    </location>
</feature>
<comment type="subcellular location">
    <subcellularLocation>
        <location evidence="1">Cytoplasm</location>
    </subcellularLocation>
</comment>
<protein>
    <recommendedName>
        <fullName evidence="6">Ig-like domain-containing protein</fullName>
    </recommendedName>
</protein>
<reference evidence="7" key="2">
    <citation type="submission" date="2025-08" db="UniProtKB">
        <authorList>
            <consortium name="Ensembl"/>
        </authorList>
    </citation>
    <scope>IDENTIFICATION</scope>
</reference>
<keyword evidence="8" id="KW-1185">Reference proteome</keyword>
<evidence type="ECO:0000313" key="8">
    <source>
        <dbReference type="Proteomes" id="UP000472271"/>
    </source>
</evidence>
<feature type="region of interest" description="Disordered" evidence="5">
    <location>
        <begin position="200"/>
        <end position="226"/>
    </location>
</feature>
<evidence type="ECO:0000259" key="6">
    <source>
        <dbReference type="PROSITE" id="PS50835"/>
    </source>
</evidence>
<dbReference type="InterPro" id="IPR007110">
    <property type="entry name" value="Ig-like_dom"/>
</dbReference>
<dbReference type="Gene3D" id="2.60.40.10">
    <property type="entry name" value="Immunoglobulins"/>
    <property type="match status" value="2"/>
</dbReference>
<evidence type="ECO:0000256" key="2">
    <source>
        <dbReference type="ARBA" id="ARBA00022490"/>
    </source>
</evidence>
<accession>A0A673AN22</accession>
<evidence type="ECO:0000256" key="3">
    <source>
        <dbReference type="ARBA" id="ARBA00022737"/>
    </source>
</evidence>
<dbReference type="InterPro" id="IPR050964">
    <property type="entry name" value="Striated_Muscle_Regulatory"/>
</dbReference>
<keyword evidence="3" id="KW-0677">Repeat</keyword>
<dbReference type="Pfam" id="PF07679">
    <property type="entry name" value="I-set"/>
    <property type="match status" value="2"/>
</dbReference>
<dbReference type="InterPro" id="IPR013783">
    <property type="entry name" value="Ig-like_fold"/>
</dbReference>
<sequence length="226" mass="24777">MPFETVPQGDEVKFRVRVVGRPDPECQWFKNGVQLEKSDRINWYWPEDHVCELVIRDVRAEDSASIMVKAISKAGETSSHAFLLVQEPPQIVRHMQPVTVTSGKSVRMSAAVSGLPAPQVTWYRDSEALSVSNKVKFLHDGDEHTLLLLEVFPEDSATYSCEARNDYGDATSSAQLSVQGNTDSASALFYYTTTETPLAPPTSVSMVPGSPNPEPQPGPGPLINST</sequence>
<proteinExistence type="predicted"/>
<dbReference type="Proteomes" id="UP000472271">
    <property type="component" value="Chromosome 21"/>
</dbReference>
<keyword evidence="2" id="KW-0963">Cytoplasm</keyword>
<dbReference type="InterPro" id="IPR013098">
    <property type="entry name" value="Ig_I-set"/>
</dbReference>
<evidence type="ECO:0000256" key="4">
    <source>
        <dbReference type="ARBA" id="ARBA00023319"/>
    </source>
</evidence>
<dbReference type="PANTHER" id="PTHR13817:SF151">
    <property type="entry name" value="TITIN"/>
    <property type="match status" value="1"/>
</dbReference>
<dbReference type="InterPro" id="IPR036179">
    <property type="entry name" value="Ig-like_dom_sf"/>
</dbReference>
<dbReference type="InterPro" id="IPR003598">
    <property type="entry name" value="Ig_sub2"/>
</dbReference>
<dbReference type="SUPFAM" id="SSF48726">
    <property type="entry name" value="Immunoglobulin"/>
    <property type="match status" value="2"/>
</dbReference>
<dbReference type="InParanoid" id="A0A673AN22"/>
<name>A0A673AN22_9TELE</name>
<evidence type="ECO:0000256" key="5">
    <source>
        <dbReference type="SAM" id="MobiDB-lite"/>
    </source>
</evidence>
<dbReference type="FunFam" id="2.60.40.10:FF:000425">
    <property type="entry name" value="Myosin light chain kinase"/>
    <property type="match status" value="1"/>
</dbReference>
<evidence type="ECO:0000313" key="7">
    <source>
        <dbReference type="Ensembl" id="ENSSORP00005031085.1"/>
    </source>
</evidence>
<dbReference type="GO" id="GO:0031430">
    <property type="term" value="C:M band"/>
    <property type="evidence" value="ECO:0007669"/>
    <property type="project" value="TreeGrafter"/>
</dbReference>
<dbReference type="PANTHER" id="PTHR13817">
    <property type="entry name" value="TITIN"/>
    <property type="match status" value="1"/>
</dbReference>
<evidence type="ECO:0000256" key="1">
    <source>
        <dbReference type="ARBA" id="ARBA00004496"/>
    </source>
</evidence>
<dbReference type="SMART" id="SM00409">
    <property type="entry name" value="IG"/>
    <property type="match status" value="2"/>
</dbReference>
<organism evidence="7 8">
    <name type="scientific">Sphaeramia orbicularis</name>
    <name type="common">orbiculate cardinalfish</name>
    <dbReference type="NCBI Taxonomy" id="375764"/>
    <lineage>
        <taxon>Eukaryota</taxon>
        <taxon>Metazoa</taxon>
        <taxon>Chordata</taxon>
        <taxon>Craniata</taxon>
        <taxon>Vertebrata</taxon>
        <taxon>Euteleostomi</taxon>
        <taxon>Actinopterygii</taxon>
        <taxon>Neopterygii</taxon>
        <taxon>Teleostei</taxon>
        <taxon>Neoteleostei</taxon>
        <taxon>Acanthomorphata</taxon>
        <taxon>Gobiaria</taxon>
        <taxon>Kurtiformes</taxon>
        <taxon>Apogonoidei</taxon>
        <taxon>Apogonidae</taxon>
        <taxon>Apogoninae</taxon>
        <taxon>Sphaeramia</taxon>
    </lineage>
</organism>
<dbReference type="InterPro" id="IPR003599">
    <property type="entry name" value="Ig_sub"/>
</dbReference>
<keyword evidence="4" id="KW-0393">Immunoglobulin domain</keyword>